<keyword evidence="12" id="KW-0256">Endoplasmic reticulum</keyword>
<accession>A0A381VP18</accession>
<evidence type="ECO:0000256" key="6">
    <source>
        <dbReference type="ARBA" id="ARBA00022525"/>
    </source>
</evidence>
<keyword evidence="7" id="KW-0121">Carboxypeptidase</keyword>
<evidence type="ECO:0000256" key="20">
    <source>
        <dbReference type="ARBA" id="ARBA00033328"/>
    </source>
</evidence>
<dbReference type="Gene3D" id="3.40.630.10">
    <property type="entry name" value="Zn peptidases"/>
    <property type="match status" value="2"/>
</dbReference>
<evidence type="ECO:0000256" key="17">
    <source>
        <dbReference type="ARBA" id="ARBA00023180"/>
    </source>
</evidence>
<dbReference type="PANTHER" id="PTHR12053">
    <property type="entry name" value="PROTEASE FAMILY M28 PLASMA GLUTAMATE CARBOXYPEPTIDASE-RELATED"/>
    <property type="match status" value="1"/>
</dbReference>
<evidence type="ECO:0000256" key="19">
    <source>
        <dbReference type="ARBA" id="ARBA00025833"/>
    </source>
</evidence>
<keyword evidence="14" id="KW-0333">Golgi apparatus</keyword>
<evidence type="ECO:0000256" key="16">
    <source>
        <dbReference type="ARBA" id="ARBA00023145"/>
    </source>
</evidence>
<keyword evidence="10" id="KW-0732">Signal</keyword>
<evidence type="ECO:0000256" key="15">
    <source>
        <dbReference type="ARBA" id="ARBA00023049"/>
    </source>
</evidence>
<dbReference type="GO" id="GO:0004180">
    <property type="term" value="F:carboxypeptidase activity"/>
    <property type="evidence" value="ECO:0007669"/>
    <property type="project" value="UniProtKB-KW"/>
</dbReference>
<sequence length="508" mass="57693">MKKLLFLLVFIPLVSFGQLTYEVDLETVAKIREEGFQRSEIANTLSYMTDVLGARLTNSEDMRRAQDWLVKEMKRIGLKNTKLEPFMDYGVSWDNEYFSLHLLEPDRQVMVGYPISHTPGIDGRKKLSVNLVEIITKSDLKKYRGKLRGKAVLATPPPKINLDRYSKGTPRYTDSELFEISQKPFPKESIGPRPPSNPDLVSAIERNSFFKDEGVIAILESRSGWIAAVRGFARPGAKQDKWGREETLDHLPIVAVTPEHYNRMVRIAKRDIPIKIELEIRNKIGKNRRKARNTIGEIPGTDLKDEVVMLGAHFDTWHASPNASDNTSGVAVMLEAMRILKAIDIKPRRTIRIALWSGEEQGIHGSREYVNKHFGNPNDPAIGKKRDYDKFSAYFNQDYGPGQYRGIYLQDNEHVRQAFTAWMAPFKDLGMTTIGSQSVGSTDHIPFDRVGLPAFQFLQDRVGGTGGHTNLDYYDTIPIEDIKKNAVIVASFVYHTAMLDNRLPRKNN</sequence>
<dbReference type="GO" id="GO:0046872">
    <property type="term" value="F:metal ion binding"/>
    <property type="evidence" value="ECO:0007669"/>
    <property type="project" value="UniProtKB-KW"/>
</dbReference>
<keyword evidence="18" id="KW-0458">Lysosome</keyword>
<evidence type="ECO:0000256" key="11">
    <source>
        <dbReference type="ARBA" id="ARBA00022801"/>
    </source>
</evidence>
<keyword evidence="15" id="KW-0482">Metalloprotease</keyword>
<dbReference type="GO" id="GO:0005764">
    <property type="term" value="C:lysosome"/>
    <property type="evidence" value="ECO:0007669"/>
    <property type="project" value="UniProtKB-SubCell"/>
</dbReference>
<evidence type="ECO:0000256" key="7">
    <source>
        <dbReference type="ARBA" id="ARBA00022645"/>
    </source>
</evidence>
<keyword evidence="13" id="KW-0862">Zinc</keyword>
<evidence type="ECO:0000256" key="3">
    <source>
        <dbReference type="ARBA" id="ARBA00004555"/>
    </source>
</evidence>
<dbReference type="GO" id="GO:0005615">
    <property type="term" value="C:extracellular space"/>
    <property type="evidence" value="ECO:0007669"/>
    <property type="project" value="TreeGrafter"/>
</dbReference>
<dbReference type="Pfam" id="PF04389">
    <property type="entry name" value="Peptidase_M28"/>
    <property type="match status" value="1"/>
</dbReference>
<gene>
    <name evidence="22" type="ORF">METZ01_LOCUS94913</name>
</gene>
<evidence type="ECO:0000259" key="21">
    <source>
        <dbReference type="Pfam" id="PF04389"/>
    </source>
</evidence>
<keyword evidence="11" id="KW-0378">Hydrolase</keyword>
<evidence type="ECO:0000256" key="14">
    <source>
        <dbReference type="ARBA" id="ARBA00023034"/>
    </source>
</evidence>
<dbReference type="InterPro" id="IPR007484">
    <property type="entry name" value="Peptidase_M28"/>
</dbReference>
<keyword evidence="17" id="KW-0325">Glycoprotein</keyword>
<keyword evidence="16" id="KW-0865">Zymogen</keyword>
<dbReference type="GO" id="GO:0070573">
    <property type="term" value="F:metallodipeptidase activity"/>
    <property type="evidence" value="ECO:0007669"/>
    <property type="project" value="InterPro"/>
</dbReference>
<evidence type="ECO:0000256" key="9">
    <source>
        <dbReference type="ARBA" id="ARBA00022723"/>
    </source>
</evidence>
<evidence type="ECO:0000313" key="22">
    <source>
        <dbReference type="EMBL" id="SVA42059.1"/>
    </source>
</evidence>
<dbReference type="AlphaFoldDB" id="A0A381VP18"/>
<dbReference type="EMBL" id="UINC01009378">
    <property type="protein sequence ID" value="SVA42059.1"/>
    <property type="molecule type" value="Genomic_DNA"/>
</dbReference>
<dbReference type="SUPFAM" id="SSF53187">
    <property type="entry name" value="Zn-dependent exopeptidases"/>
    <property type="match status" value="1"/>
</dbReference>
<dbReference type="GO" id="GO:0005783">
    <property type="term" value="C:endoplasmic reticulum"/>
    <property type="evidence" value="ECO:0007669"/>
    <property type="project" value="UniProtKB-SubCell"/>
</dbReference>
<dbReference type="GO" id="GO:0005794">
    <property type="term" value="C:Golgi apparatus"/>
    <property type="evidence" value="ECO:0007669"/>
    <property type="project" value="UniProtKB-SubCell"/>
</dbReference>
<evidence type="ECO:0000256" key="18">
    <source>
        <dbReference type="ARBA" id="ARBA00023228"/>
    </source>
</evidence>
<keyword evidence="8" id="KW-0645">Protease</keyword>
<feature type="domain" description="Peptidase M28" evidence="21">
    <location>
        <begin position="293"/>
        <end position="492"/>
    </location>
</feature>
<dbReference type="PANTHER" id="PTHR12053:SF3">
    <property type="entry name" value="CARBOXYPEPTIDASE Q"/>
    <property type="match status" value="1"/>
</dbReference>
<evidence type="ECO:0000256" key="12">
    <source>
        <dbReference type="ARBA" id="ARBA00022824"/>
    </source>
</evidence>
<evidence type="ECO:0000256" key="13">
    <source>
        <dbReference type="ARBA" id="ARBA00022833"/>
    </source>
</evidence>
<evidence type="ECO:0000256" key="1">
    <source>
        <dbReference type="ARBA" id="ARBA00004240"/>
    </source>
</evidence>
<evidence type="ECO:0000256" key="8">
    <source>
        <dbReference type="ARBA" id="ARBA00022670"/>
    </source>
</evidence>
<protein>
    <recommendedName>
        <fullName evidence="5">Carboxypeptidase Q</fullName>
    </recommendedName>
    <alternativeName>
        <fullName evidence="20">Plasma glutamate carboxypeptidase</fullName>
    </alternativeName>
</protein>
<evidence type="ECO:0000256" key="2">
    <source>
        <dbReference type="ARBA" id="ARBA00004371"/>
    </source>
</evidence>
<comment type="subunit">
    <text evidence="19">Homodimer. The monomeric form is inactive while the homodimer is active.</text>
</comment>
<keyword evidence="6" id="KW-0964">Secreted</keyword>
<reference evidence="22" key="1">
    <citation type="submission" date="2018-05" db="EMBL/GenBank/DDBJ databases">
        <authorList>
            <person name="Lanie J.A."/>
            <person name="Ng W.-L."/>
            <person name="Kazmierczak K.M."/>
            <person name="Andrzejewski T.M."/>
            <person name="Davidsen T.M."/>
            <person name="Wayne K.J."/>
            <person name="Tettelin H."/>
            <person name="Glass J.I."/>
            <person name="Rusch D."/>
            <person name="Podicherti R."/>
            <person name="Tsui H.-C.T."/>
            <person name="Winkler M.E."/>
        </authorList>
    </citation>
    <scope>NUCLEOTIDE SEQUENCE</scope>
</reference>
<organism evidence="22">
    <name type="scientific">marine metagenome</name>
    <dbReference type="NCBI Taxonomy" id="408172"/>
    <lineage>
        <taxon>unclassified sequences</taxon>
        <taxon>metagenomes</taxon>
        <taxon>ecological metagenomes</taxon>
    </lineage>
</organism>
<comment type="subcellular location">
    <subcellularLocation>
        <location evidence="1">Endoplasmic reticulum</location>
    </subcellularLocation>
    <subcellularLocation>
        <location evidence="3">Golgi apparatus</location>
    </subcellularLocation>
    <subcellularLocation>
        <location evidence="2">Lysosome</location>
    </subcellularLocation>
    <subcellularLocation>
        <location evidence="4">Secreted</location>
    </subcellularLocation>
</comment>
<keyword evidence="9" id="KW-0479">Metal-binding</keyword>
<evidence type="ECO:0000256" key="5">
    <source>
        <dbReference type="ARBA" id="ARBA00014116"/>
    </source>
</evidence>
<evidence type="ECO:0000256" key="10">
    <source>
        <dbReference type="ARBA" id="ARBA00022729"/>
    </source>
</evidence>
<dbReference type="GO" id="GO:0006508">
    <property type="term" value="P:proteolysis"/>
    <property type="evidence" value="ECO:0007669"/>
    <property type="project" value="UniProtKB-KW"/>
</dbReference>
<name>A0A381VP18_9ZZZZ</name>
<proteinExistence type="predicted"/>
<dbReference type="InterPro" id="IPR039866">
    <property type="entry name" value="CPQ"/>
</dbReference>
<dbReference type="GO" id="GO:0043171">
    <property type="term" value="P:peptide catabolic process"/>
    <property type="evidence" value="ECO:0007669"/>
    <property type="project" value="TreeGrafter"/>
</dbReference>
<evidence type="ECO:0000256" key="4">
    <source>
        <dbReference type="ARBA" id="ARBA00004613"/>
    </source>
</evidence>